<keyword evidence="2" id="KW-1185">Reference proteome</keyword>
<organism evidence="1 2">
    <name type="scientific">Grus japonensis</name>
    <name type="common">Japanese crane</name>
    <name type="synonym">Red-crowned crane</name>
    <dbReference type="NCBI Taxonomy" id="30415"/>
    <lineage>
        <taxon>Eukaryota</taxon>
        <taxon>Metazoa</taxon>
        <taxon>Chordata</taxon>
        <taxon>Craniata</taxon>
        <taxon>Vertebrata</taxon>
        <taxon>Euteleostomi</taxon>
        <taxon>Archelosauria</taxon>
        <taxon>Archosauria</taxon>
        <taxon>Dinosauria</taxon>
        <taxon>Saurischia</taxon>
        <taxon>Theropoda</taxon>
        <taxon>Coelurosauria</taxon>
        <taxon>Aves</taxon>
        <taxon>Neognathae</taxon>
        <taxon>Neoaves</taxon>
        <taxon>Gruiformes</taxon>
        <taxon>Gruidae</taxon>
        <taxon>Grus</taxon>
    </lineage>
</organism>
<dbReference type="PRINTS" id="PR01345">
    <property type="entry name" value="CERVTRCPTASE"/>
</dbReference>
<sequence>MKLGGVADTPQGYGDIQRDLERLEKWADKNLMKFNKGKSKFLSLGMNNPRHQYLLGADQLEMSFAEKDLGLLVDTKLSMRQQCALVAKKANSILGCITKSIASRLKEVILPLCSALVRCLQGVLGPGLGSPVHETHGHAGLSQGIIFVSLF</sequence>
<gene>
    <name evidence="1" type="ORF">GRJ2_001089700</name>
</gene>
<evidence type="ECO:0000313" key="1">
    <source>
        <dbReference type="EMBL" id="GAB0186244.1"/>
    </source>
</evidence>
<name>A0ABC9WLC1_GRUJA</name>
<comment type="caution">
    <text evidence="1">The sequence shown here is derived from an EMBL/GenBank/DDBJ whole genome shotgun (WGS) entry which is preliminary data.</text>
</comment>
<evidence type="ECO:0000313" key="2">
    <source>
        <dbReference type="Proteomes" id="UP001623348"/>
    </source>
</evidence>
<dbReference type="AlphaFoldDB" id="A0ABC9WLC1"/>
<accession>A0ABC9WLC1</accession>
<dbReference type="PANTHER" id="PTHR33332">
    <property type="entry name" value="REVERSE TRANSCRIPTASE DOMAIN-CONTAINING PROTEIN"/>
    <property type="match status" value="1"/>
</dbReference>
<dbReference type="EMBL" id="BAAFJT010000003">
    <property type="protein sequence ID" value="GAB0186244.1"/>
    <property type="molecule type" value="Genomic_DNA"/>
</dbReference>
<protein>
    <submittedName>
        <fullName evidence="1">Mitochondrial enolase superfamily member 1</fullName>
    </submittedName>
</protein>
<dbReference type="Proteomes" id="UP001623348">
    <property type="component" value="Unassembled WGS sequence"/>
</dbReference>
<reference evidence="1 2" key="1">
    <citation type="submission" date="2024-06" db="EMBL/GenBank/DDBJ databases">
        <title>The draft genome of Grus japonensis, version 3.</title>
        <authorList>
            <person name="Nabeshima K."/>
            <person name="Suzuki S."/>
            <person name="Onuma M."/>
        </authorList>
    </citation>
    <scope>NUCLEOTIDE SEQUENCE [LARGE SCALE GENOMIC DNA]</scope>
    <source>
        <strain evidence="1 2">451A</strain>
    </source>
</reference>
<proteinExistence type="predicted"/>